<feature type="region of interest" description="Disordered" evidence="2">
    <location>
        <begin position="19"/>
        <end position="63"/>
    </location>
</feature>
<dbReference type="InterPro" id="IPR008462">
    <property type="entry name" value="CsbD"/>
</dbReference>
<evidence type="ECO:0000256" key="2">
    <source>
        <dbReference type="SAM" id="MobiDB-lite"/>
    </source>
</evidence>
<evidence type="ECO:0000313" key="5">
    <source>
        <dbReference type="EMBL" id="KRK59957.1"/>
    </source>
</evidence>
<dbReference type="STRING" id="525309.HMPREF0494_0482"/>
<name>C8P588_9LACO</name>
<dbReference type="PATRIC" id="fig|525309.8.peg.238"/>
<feature type="domain" description="CsbD-like" evidence="3">
    <location>
        <begin position="6"/>
        <end position="52"/>
    </location>
</feature>
<evidence type="ECO:0000259" key="3">
    <source>
        <dbReference type="Pfam" id="PF05532"/>
    </source>
</evidence>
<evidence type="ECO:0000313" key="4">
    <source>
        <dbReference type="EMBL" id="EEW54299.1"/>
    </source>
</evidence>
<keyword evidence="7" id="KW-1185">Reference proteome</keyword>
<dbReference type="RefSeq" id="WP_007123786.1">
    <property type="nucleotide sequence ID" value="NZ_AZDK01000010.1"/>
</dbReference>
<dbReference type="Pfam" id="PF05532">
    <property type="entry name" value="CsbD"/>
    <property type="match status" value="1"/>
</dbReference>
<dbReference type="Gene3D" id="1.10.1470.10">
    <property type="entry name" value="YjbJ"/>
    <property type="match status" value="1"/>
</dbReference>
<dbReference type="Proteomes" id="UP000003675">
    <property type="component" value="Unassembled WGS sequence"/>
</dbReference>
<dbReference type="Proteomes" id="UP000051883">
    <property type="component" value="Unassembled WGS sequence"/>
</dbReference>
<feature type="compositionally biased region" description="Basic and acidic residues" evidence="2">
    <location>
        <begin position="19"/>
        <end position="32"/>
    </location>
</feature>
<organism evidence="4 6">
    <name type="scientific">Limosilactobacillus antri DSM 16041</name>
    <dbReference type="NCBI Taxonomy" id="525309"/>
    <lineage>
        <taxon>Bacteria</taxon>
        <taxon>Bacillati</taxon>
        <taxon>Bacillota</taxon>
        <taxon>Bacilli</taxon>
        <taxon>Lactobacillales</taxon>
        <taxon>Lactobacillaceae</taxon>
        <taxon>Limosilactobacillus</taxon>
    </lineage>
</organism>
<sequence length="63" mass="6959">MATDKHGLKDQAAGKFKELKGKVTGDRQEEAAGKTQKVLGKAKDKVQDLKDNLMNKKDEEGMK</sequence>
<dbReference type="SUPFAM" id="SSF69047">
    <property type="entry name" value="Hypothetical protein YjbJ"/>
    <property type="match status" value="1"/>
</dbReference>
<feature type="compositionally biased region" description="Basic and acidic residues" evidence="2">
    <location>
        <begin position="41"/>
        <end position="63"/>
    </location>
</feature>
<dbReference type="InterPro" id="IPR036629">
    <property type="entry name" value="YjbJ_sf"/>
</dbReference>
<accession>C8P588</accession>
<proteinExistence type="inferred from homology"/>
<dbReference type="AlphaFoldDB" id="C8P588"/>
<evidence type="ECO:0000313" key="7">
    <source>
        <dbReference type="Proteomes" id="UP000051883"/>
    </source>
</evidence>
<evidence type="ECO:0000313" key="6">
    <source>
        <dbReference type="Proteomes" id="UP000003675"/>
    </source>
</evidence>
<comment type="caution">
    <text evidence="4">The sequence shown here is derived from an EMBL/GenBank/DDBJ whole genome shotgun (WGS) entry which is preliminary data.</text>
</comment>
<evidence type="ECO:0000256" key="1">
    <source>
        <dbReference type="ARBA" id="ARBA00009129"/>
    </source>
</evidence>
<comment type="similarity">
    <text evidence="1">Belongs to the UPF0337 (CsbD) family.</text>
</comment>
<gene>
    <name evidence="5" type="ORF">FC31_GL000232</name>
    <name evidence="4" type="ORF">HMPREF0494_0482</name>
</gene>
<reference evidence="5 7" key="2">
    <citation type="journal article" date="2015" name="Genome Announc.">
        <title>Expanding the biotechnology potential of lactobacilli through comparative genomics of 213 strains and associated genera.</title>
        <authorList>
            <person name="Sun Z."/>
            <person name="Harris H.M."/>
            <person name="McCann A."/>
            <person name="Guo C."/>
            <person name="Argimon S."/>
            <person name="Zhang W."/>
            <person name="Yang X."/>
            <person name="Jeffery I.B."/>
            <person name="Cooney J.C."/>
            <person name="Kagawa T.F."/>
            <person name="Liu W."/>
            <person name="Song Y."/>
            <person name="Salvetti E."/>
            <person name="Wrobel A."/>
            <person name="Rasinkangas P."/>
            <person name="Parkhill J."/>
            <person name="Rea M.C."/>
            <person name="O'Sullivan O."/>
            <person name="Ritari J."/>
            <person name="Douillard F.P."/>
            <person name="Paul Ross R."/>
            <person name="Yang R."/>
            <person name="Briner A.E."/>
            <person name="Felis G.E."/>
            <person name="de Vos W.M."/>
            <person name="Barrangou R."/>
            <person name="Klaenhammer T.R."/>
            <person name="Caufield P.W."/>
            <person name="Cui Y."/>
            <person name="Zhang H."/>
            <person name="O'Toole P.W."/>
        </authorList>
    </citation>
    <scope>NUCLEOTIDE SEQUENCE [LARGE SCALE GENOMIC DNA]</scope>
    <source>
        <strain evidence="5 7">DSM 16041</strain>
    </source>
</reference>
<dbReference type="EMBL" id="ACLL01000013">
    <property type="protein sequence ID" value="EEW54299.1"/>
    <property type="molecule type" value="Genomic_DNA"/>
</dbReference>
<dbReference type="EMBL" id="AZDK01000010">
    <property type="protein sequence ID" value="KRK59957.1"/>
    <property type="molecule type" value="Genomic_DNA"/>
</dbReference>
<dbReference type="OrthoDB" id="2329509at2"/>
<dbReference type="HOGENOM" id="CLU_135567_0_1_9"/>
<protein>
    <submittedName>
        <fullName evidence="4">CsbD-like protein</fullName>
    </submittedName>
</protein>
<reference evidence="4 6" key="1">
    <citation type="submission" date="2009-09" db="EMBL/GenBank/DDBJ databases">
        <authorList>
            <person name="Qin X."/>
            <person name="Bachman B."/>
            <person name="Battles P."/>
            <person name="Bell A."/>
            <person name="Bess C."/>
            <person name="Bickham C."/>
            <person name="Chaboub L."/>
            <person name="Chen D."/>
            <person name="Coyle M."/>
            <person name="Deiros D.R."/>
            <person name="Dinh H."/>
            <person name="Forbes L."/>
            <person name="Fowler G."/>
            <person name="Francisco L."/>
            <person name="Fu Q."/>
            <person name="Gubbala S."/>
            <person name="Hale W."/>
            <person name="Han Y."/>
            <person name="Hemphill L."/>
            <person name="Highlander S.K."/>
            <person name="Hirani K."/>
            <person name="Hogues M."/>
            <person name="Jackson L."/>
            <person name="Jakkamsetti A."/>
            <person name="Javaid M."/>
            <person name="Jiang H."/>
            <person name="Korchina V."/>
            <person name="Kovar C."/>
            <person name="Lara F."/>
            <person name="Lee S."/>
            <person name="Mata R."/>
            <person name="Mathew T."/>
            <person name="Moen C."/>
            <person name="Morales K."/>
            <person name="Munidasa M."/>
            <person name="Nazareth L."/>
            <person name="Ngo R."/>
            <person name="Nguyen L."/>
            <person name="Okwuonu G."/>
            <person name="Ongeri F."/>
            <person name="Patil S."/>
            <person name="Petrosino J."/>
            <person name="Pham C."/>
            <person name="Pham P."/>
            <person name="Pu L.-L."/>
            <person name="Puazo M."/>
            <person name="Raj R."/>
            <person name="Reid J."/>
            <person name="Rouhana J."/>
            <person name="Saada N."/>
            <person name="Shang Y."/>
            <person name="Simmons D."/>
            <person name="Thornton R."/>
            <person name="Warren J."/>
            <person name="Weissenberger G."/>
            <person name="Zhang J."/>
            <person name="Zhang L."/>
            <person name="Zhou C."/>
            <person name="Zhu D."/>
            <person name="Muzny D."/>
            <person name="Worley K."/>
            <person name="Gibbs R."/>
        </authorList>
    </citation>
    <scope>NUCLEOTIDE SEQUENCE [LARGE SCALE GENOMIC DNA]</scope>
    <source>
        <strain evidence="4 6">DSM 16041</strain>
    </source>
</reference>